<protein>
    <submittedName>
        <fullName evidence="1">Uncharacterized protein</fullName>
    </submittedName>
</protein>
<proteinExistence type="predicted"/>
<comment type="caution">
    <text evidence="1">The sequence shown here is derived from an EMBL/GenBank/DDBJ whole genome shotgun (WGS) entry which is preliminary data.</text>
</comment>
<evidence type="ECO:0000313" key="2">
    <source>
        <dbReference type="Proteomes" id="UP000288805"/>
    </source>
</evidence>
<gene>
    <name evidence="1" type="ORF">CK203_049878</name>
</gene>
<sequence>MGVRMGVRDSNGVSKGGKCWFAVESKSFEISIEEVRGRMRNYMGKEQRSLLLDKVWRKRFKPSVGGGGSNANTSVNETDSYAEVVKGKKGLSVDSMRVHLGEKEIMYREEQLGRCLVGGALVLFEFNTNGKLIWCFLEGAVVLRIENILQRWGPAVGALEREPCKGSLVRVVGLPLHLWSREVFKRIGDCCGGFVVVDEETALFSQLQWARILVKDSGMKWPGRCRWRLVTRGGALLWWEAISRVMQAGSSSRMQTRSEREGMGLGPRLAVGSFKRSWWAAATKEDAGWPRARLPALSYRAGPRGVRSYWAS</sequence>
<dbReference type="AlphaFoldDB" id="A0A438GW01"/>
<evidence type="ECO:0000313" key="1">
    <source>
        <dbReference type="EMBL" id="RVW76361.1"/>
    </source>
</evidence>
<dbReference type="Proteomes" id="UP000288805">
    <property type="component" value="Unassembled WGS sequence"/>
</dbReference>
<accession>A0A438GW01</accession>
<organism evidence="1 2">
    <name type="scientific">Vitis vinifera</name>
    <name type="common">Grape</name>
    <dbReference type="NCBI Taxonomy" id="29760"/>
    <lineage>
        <taxon>Eukaryota</taxon>
        <taxon>Viridiplantae</taxon>
        <taxon>Streptophyta</taxon>
        <taxon>Embryophyta</taxon>
        <taxon>Tracheophyta</taxon>
        <taxon>Spermatophyta</taxon>
        <taxon>Magnoliopsida</taxon>
        <taxon>eudicotyledons</taxon>
        <taxon>Gunneridae</taxon>
        <taxon>Pentapetalae</taxon>
        <taxon>rosids</taxon>
        <taxon>Vitales</taxon>
        <taxon>Vitaceae</taxon>
        <taxon>Viteae</taxon>
        <taxon>Vitis</taxon>
    </lineage>
</organism>
<dbReference type="PANTHER" id="PTHR34427:SF10">
    <property type="entry name" value="DUF4283 DOMAIN-CONTAINING PROTEIN"/>
    <property type="match status" value="1"/>
</dbReference>
<reference evidence="1 2" key="1">
    <citation type="journal article" date="2018" name="PLoS Genet.">
        <title>Population sequencing reveals clonal diversity and ancestral inbreeding in the grapevine cultivar Chardonnay.</title>
        <authorList>
            <person name="Roach M.J."/>
            <person name="Johnson D.L."/>
            <person name="Bohlmann J."/>
            <person name="van Vuuren H.J."/>
            <person name="Jones S.J."/>
            <person name="Pretorius I.S."/>
            <person name="Schmidt S.A."/>
            <person name="Borneman A.R."/>
        </authorList>
    </citation>
    <scope>NUCLEOTIDE SEQUENCE [LARGE SCALE GENOMIC DNA]</scope>
    <source>
        <strain evidence="2">cv. Chardonnay</strain>
        <tissue evidence="1">Leaf</tissue>
    </source>
</reference>
<name>A0A438GW01_VITVI</name>
<dbReference type="PANTHER" id="PTHR34427">
    <property type="entry name" value="DUF4283 DOMAIN PROTEIN"/>
    <property type="match status" value="1"/>
</dbReference>
<dbReference type="EMBL" id="QGNW01000331">
    <property type="protein sequence ID" value="RVW76361.1"/>
    <property type="molecule type" value="Genomic_DNA"/>
</dbReference>